<evidence type="ECO:0000256" key="2">
    <source>
        <dbReference type="ARBA" id="ARBA00012438"/>
    </source>
</evidence>
<dbReference type="SMART" id="SM00387">
    <property type="entry name" value="HATPase_c"/>
    <property type="match status" value="1"/>
</dbReference>
<evidence type="ECO:0000256" key="4">
    <source>
        <dbReference type="PROSITE-ProRule" id="PRU00169"/>
    </source>
</evidence>
<dbReference type="Pfam" id="PF02518">
    <property type="entry name" value="HATPase_c"/>
    <property type="match status" value="1"/>
</dbReference>
<dbReference type="AlphaFoldDB" id="A0A6M5Y9D8"/>
<organism evidence="8 9">
    <name type="scientific">Spirosoma taeanense</name>
    <dbReference type="NCBI Taxonomy" id="2735870"/>
    <lineage>
        <taxon>Bacteria</taxon>
        <taxon>Pseudomonadati</taxon>
        <taxon>Bacteroidota</taxon>
        <taxon>Cytophagia</taxon>
        <taxon>Cytophagales</taxon>
        <taxon>Cytophagaceae</taxon>
        <taxon>Spirosoma</taxon>
    </lineage>
</organism>
<keyword evidence="9" id="KW-1185">Reference proteome</keyword>
<evidence type="ECO:0000259" key="7">
    <source>
        <dbReference type="PROSITE" id="PS50110"/>
    </source>
</evidence>
<protein>
    <recommendedName>
        <fullName evidence="2">histidine kinase</fullName>
        <ecNumber evidence="2">2.7.13.3</ecNumber>
    </recommendedName>
</protein>
<dbReference type="InterPro" id="IPR036097">
    <property type="entry name" value="HisK_dim/P_sf"/>
</dbReference>
<dbReference type="RefSeq" id="WP_171739831.1">
    <property type="nucleotide sequence ID" value="NZ_CP053435.1"/>
</dbReference>
<dbReference type="PANTHER" id="PTHR43547">
    <property type="entry name" value="TWO-COMPONENT HISTIDINE KINASE"/>
    <property type="match status" value="1"/>
</dbReference>
<dbReference type="InterPro" id="IPR011006">
    <property type="entry name" value="CheY-like_superfamily"/>
</dbReference>
<dbReference type="Gene3D" id="1.10.287.130">
    <property type="match status" value="1"/>
</dbReference>
<dbReference type="CDD" id="cd17574">
    <property type="entry name" value="REC_OmpR"/>
    <property type="match status" value="1"/>
</dbReference>
<feature type="domain" description="Histidine kinase" evidence="6">
    <location>
        <begin position="144"/>
        <end position="365"/>
    </location>
</feature>
<feature type="domain" description="Response regulatory" evidence="7">
    <location>
        <begin position="4"/>
        <end position="120"/>
    </location>
</feature>
<dbReference type="SMART" id="SM00448">
    <property type="entry name" value="REC"/>
    <property type="match status" value="1"/>
</dbReference>
<dbReference type="InterPro" id="IPR003594">
    <property type="entry name" value="HATPase_dom"/>
</dbReference>
<dbReference type="InterPro" id="IPR001789">
    <property type="entry name" value="Sig_transdc_resp-reg_receiver"/>
</dbReference>
<evidence type="ECO:0000313" key="8">
    <source>
        <dbReference type="EMBL" id="QJW89986.1"/>
    </source>
</evidence>
<evidence type="ECO:0000256" key="3">
    <source>
        <dbReference type="ARBA" id="ARBA00022553"/>
    </source>
</evidence>
<dbReference type="SUPFAM" id="SSF55874">
    <property type="entry name" value="ATPase domain of HSP90 chaperone/DNA topoisomerase II/histidine kinase"/>
    <property type="match status" value="1"/>
</dbReference>
<dbReference type="InterPro" id="IPR005467">
    <property type="entry name" value="His_kinase_dom"/>
</dbReference>
<comment type="catalytic activity">
    <reaction evidence="1">
        <text>ATP + protein L-histidine = ADP + protein N-phospho-L-histidine.</text>
        <dbReference type="EC" id="2.7.13.3"/>
    </reaction>
</comment>
<dbReference type="Gene3D" id="3.30.565.10">
    <property type="entry name" value="Histidine kinase-like ATPase, C-terminal domain"/>
    <property type="match status" value="1"/>
</dbReference>
<dbReference type="SUPFAM" id="SSF52172">
    <property type="entry name" value="CheY-like"/>
    <property type="match status" value="1"/>
</dbReference>
<sequence>MKPQLLIIEDELQIRENLAELLTLQGFSVEAAADGRAGIIQAMQSQPDLILCDVMMPELDGYQVLEAIRTDRALRTVPFIFLTAKAEAIDLRRGMSLGADDYLFKPFTNEDLVQAIESRLQREKNRASDLQFQLDRYLANLGRVSLHEHNTPLAGIMGLINLMKDGLGSFDKDETQSMLEMMMVCSLRLKRTLDNERLTNQLIRLDSRSAAYESFSTGSSMVFEPLVQQIYKSIRREHELKLSAQITVAAAPIQISAQNLTKILEELIDNAIKFSVPRCEIEVTGQQTEKQYILTVTNWGREFKAEDIAYIAPYTQFDRLYYEQQGSGLGLFIAKKLVELNRGQLTIASSASGPTQVTVRLPLTVET</sequence>
<dbReference type="SUPFAM" id="SSF47384">
    <property type="entry name" value="Homodimeric domain of signal transducing histidine kinase"/>
    <property type="match status" value="1"/>
</dbReference>
<dbReference type="CDD" id="cd00082">
    <property type="entry name" value="HisKA"/>
    <property type="match status" value="1"/>
</dbReference>
<keyword evidence="3 4" id="KW-0597">Phosphoprotein</keyword>
<dbReference type="PROSITE" id="PS50110">
    <property type="entry name" value="RESPONSE_REGULATORY"/>
    <property type="match status" value="1"/>
</dbReference>
<dbReference type="InterPro" id="IPR036890">
    <property type="entry name" value="HATPase_C_sf"/>
</dbReference>
<evidence type="ECO:0000313" key="9">
    <source>
        <dbReference type="Proteomes" id="UP000502756"/>
    </source>
</evidence>
<dbReference type="Pfam" id="PF00072">
    <property type="entry name" value="Response_reg"/>
    <property type="match status" value="1"/>
</dbReference>
<dbReference type="Proteomes" id="UP000502756">
    <property type="component" value="Chromosome"/>
</dbReference>
<keyword evidence="5" id="KW-0175">Coiled coil</keyword>
<accession>A0A6M5Y9D8</accession>
<gene>
    <name evidence="8" type="ORF">HNV11_11680</name>
</gene>
<dbReference type="EC" id="2.7.13.3" evidence="2"/>
<dbReference type="EMBL" id="CP053435">
    <property type="protein sequence ID" value="QJW89986.1"/>
    <property type="molecule type" value="Genomic_DNA"/>
</dbReference>
<dbReference type="PROSITE" id="PS50109">
    <property type="entry name" value="HIS_KIN"/>
    <property type="match status" value="1"/>
</dbReference>
<dbReference type="InterPro" id="IPR003661">
    <property type="entry name" value="HisK_dim/P_dom"/>
</dbReference>
<evidence type="ECO:0000259" key="6">
    <source>
        <dbReference type="PROSITE" id="PS50109"/>
    </source>
</evidence>
<reference evidence="8 9" key="1">
    <citation type="submission" date="2020-05" db="EMBL/GenBank/DDBJ databases">
        <title>Genome sequencing of Spirosoma sp. TS118.</title>
        <authorList>
            <person name="Lee J.-H."/>
            <person name="Jeong S."/>
            <person name="Zhao L."/>
            <person name="Jung J.-H."/>
            <person name="Kim M.-K."/>
            <person name="Lim S."/>
        </authorList>
    </citation>
    <scope>NUCLEOTIDE SEQUENCE [LARGE SCALE GENOMIC DNA]</scope>
    <source>
        <strain evidence="8 9">TS118</strain>
    </source>
</reference>
<evidence type="ECO:0000256" key="1">
    <source>
        <dbReference type="ARBA" id="ARBA00000085"/>
    </source>
</evidence>
<dbReference type="PANTHER" id="PTHR43547:SF2">
    <property type="entry name" value="HYBRID SIGNAL TRANSDUCTION HISTIDINE KINASE C"/>
    <property type="match status" value="1"/>
</dbReference>
<feature type="coiled-coil region" evidence="5">
    <location>
        <begin position="113"/>
        <end position="140"/>
    </location>
</feature>
<evidence type="ECO:0000256" key="5">
    <source>
        <dbReference type="SAM" id="Coils"/>
    </source>
</evidence>
<dbReference type="KEGG" id="stae:HNV11_11680"/>
<proteinExistence type="predicted"/>
<name>A0A6M5Y9D8_9BACT</name>
<dbReference type="Gene3D" id="3.40.50.2300">
    <property type="match status" value="1"/>
</dbReference>
<dbReference type="GO" id="GO:0000155">
    <property type="term" value="F:phosphorelay sensor kinase activity"/>
    <property type="evidence" value="ECO:0007669"/>
    <property type="project" value="InterPro"/>
</dbReference>
<feature type="modified residue" description="4-aspartylphosphate" evidence="4">
    <location>
        <position position="53"/>
    </location>
</feature>